<feature type="region of interest" description="Disordered" evidence="1">
    <location>
        <begin position="1"/>
        <end position="29"/>
    </location>
</feature>
<organism evidence="2 3">
    <name type="scientific">Lunasporangiospora selenospora</name>
    <dbReference type="NCBI Taxonomy" id="979761"/>
    <lineage>
        <taxon>Eukaryota</taxon>
        <taxon>Fungi</taxon>
        <taxon>Fungi incertae sedis</taxon>
        <taxon>Mucoromycota</taxon>
        <taxon>Mortierellomycotina</taxon>
        <taxon>Mortierellomycetes</taxon>
        <taxon>Mortierellales</taxon>
        <taxon>Mortierellaceae</taxon>
        <taxon>Lunasporangiospora</taxon>
    </lineage>
</organism>
<feature type="non-terminal residue" evidence="2">
    <location>
        <position position="1"/>
    </location>
</feature>
<sequence length="108" mass="12214">SMEASSSKEQSDQSSPQPPSSPRDLKGYTITAGQINEVSGTGRIAKKREYRLKQERNNKVKEALDKVSDKGSEKLVQSMAEMDAVLEMQRDARHDLRFFEVSEPRLKD</sequence>
<accession>A0A9P6FMR2</accession>
<reference evidence="2" key="1">
    <citation type="journal article" date="2020" name="Fungal Divers.">
        <title>Resolving the Mortierellaceae phylogeny through synthesis of multi-gene phylogenetics and phylogenomics.</title>
        <authorList>
            <person name="Vandepol N."/>
            <person name="Liber J."/>
            <person name="Desiro A."/>
            <person name="Na H."/>
            <person name="Kennedy M."/>
            <person name="Barry K."/>
            <person name="Grigoriev I.V."/>
            <person name="Miller A.N."/>
            <person name="O'Donnell K."/>
            <person name="Stajich J.E."/>
            <person name="Bonito G."/>
        </authorList>
    </citation>
    <scope>NUCLEOTIDE SEQUENCE</scope>
    <source>
        <strain evidence="2">KOD1015</strain>
    </source>
</reference>
<dbReference type="EMBL" id="JAABOA010004037">
    <property type="protein sequence ID" value="KAF9578072.1"/>
    <property type="molecule type" value="Genomic_DNA"/>
</dbReference>
<name>A0A9P6FMR2_9FUNG</name>
<feature type="compositionally biased region" description="Low complexity" evidence="1">
    <location>
        <begin position="1"/>
        <end position="15"/>
    </location>
</feature>
<evidence type="ECO:0000256" key="1">
    <source>
        <dbReference type="SAM" id="MobiDB-lite"/>
    </source>
</evidence>
<comment type="caution">
    <text evidence="2">The sequence shown here is derived from an EMBL/GenBank/DDBJ whole genome shotgun (WGS) entry which is preliminary data.</text>
</comment>
<keyword evidence="3" id="KW-1185">Reference proteome</keyword>
<proteinExistence type="predicted"/>
<gene>
    <name evidence="2" type="ORF">BGW38_006337</name>
</gene>
<evidence type="ECO:0000313" key="2">
    <source>
        <dbReference type="EMBL" id="KAF9578072.1"/>
    </source>
</evidence>
<protein>
    <submittedName>
        <fullName evidence="2">Uncharacterized protein</fullName>
    </submittedName>
</protein>
<evidence type="ECO:0000313" key="3">
    <source>
        <dbReference type="Proteomes" id="UP000780801"/>
    </source>
</evidence>
<dbReference type="AlphaFoldDB" id="A0A9P6FMR2"/>
<dbReference type="Proteomes" id="UP000780801">
    <property type="component" value="Unassembled WGS sequence"/>
</dbReference>